<evidence type="ECO:0000256" key="2">
    <source>
        <dbReference type="ARBA" id="ARBA00022448"/>
    </source>
</evidence>
<dbReference type="PROSITE" id="PS00221">
    <property type="entry name" value="MIP"/>
    <property type="match status" value="1"/>
</dbReference>
<reference evidence="9" key="1">
    <citation type="submission" date="2021-02" db="EMBL/GenBank/DDBJ databases">
        <title>First Annotated Genome of the Yellow-green Alga Tribonema minus.</title>
        <authorList>
            <person name="Mahan K.M."/>
        </authorList>
    </citation>
    <scope>NUCLEOTIDE SEQUENCE</scope>
    <source>
        <strain evidence="9">UTEX B ZZ1240</strain>
    </source>
</reference>
<feature type="transmembrane region" description="Helical" evidence="8">
    <location>
        <begin position="188"/>
        <end position="205"/>
    </location>
</feature>
<dbReference type="InterPro" id="IPR034294">
    <property type="entry name" value="Aquaporin_transptr"/>
</dbReference>
<name>A0A835Z8P0_9STRA</name>
<organism evidence="9 10">
    <name type="scientific">Tribonema minus</name>
    <dbReference type="NCBI Taxonomy" id="303371"/>
    <lineage>
        <taxon>Eukaryota</taxon>
        <taxon>Sar</taxon>
        <taxon>Stramenopiles</taxon>
        <taxon>Ochrophyta</taxon>
        <taxon>PX clade</taxon>
        <taxon>Xanthophyceae</taxon>
        <taxon>Tribonematales</taxon>
        <taxon>Tribonemataceae</taxon>
        <taxon>Tribonema</taxon>
    </lineage>
</organism>
<evidence type="ECO:0000313" key="9">
    <source>
        <dbReference type="EMBL" id="KAG5189246.1"/>
    </source>
</evidence>
<dbReference type="PANTHER" id="PTHR45665:SF9">
    <property type="entry name" value="AQUAPORIN-8"/>
    <property type="match status" value="1"/>
</dbReference>
<keyword evidence="10" id="KW-1185">Reference proteome</keyword>
<accession>A0A835Z8P0</accession>
<evidence type="ECO:0000256" key="6">
    <source>
        <dbReference type="ARBA" id="ARBA00023136"/>
    </source>
</evidence>
<keyword evidence="4" id="KW-0677">Repeat</keyword>
<feature type="transmembrane region" description="Helical" evidence="8">
    <location>
        <begin position="7"/>
        <end position="29"/>
    </location>
</feature>
<feature type="transmembrane region" description="Helical" evidence="8">
    <location>
        <begin position="154"/>
        <end position="176"/>
    </location>
</feature>
<keyword evidence="6 8" id="KW-0472">Membrane</keyword>
<evidence type="ECO:0000256" key="4">
    <source>
        <dbReference type="ARBA" id="ARBA00022737"/>
    </source>
</evidence>
<dbReference type="InterPro" id="IPR023271">
    <property type="entry name" value="Aquaporin-like"/>
</dbReference>
<sequence>MSAKMVGVFLQECFASFLMLVLLFPFGSFLGDTWMGWTAHFFCVMLHDWITGGSQVNPAVSIATTLYGWNTPASAAVRIAGQLVGGLAAFPVVARVLPPYVKMGGPMLNTTSVADGCAWEFGLTFALLILVYVAATQIGLPAQRPIIAGGIRTLIYYGGKTGPAMNPMIALSWAYYAAPASINMDHFLVYWVSSTAGAIAATLLWKAVEPKRITEAGEEAKDKYD</sequence>
<dbReference type="GO" id="GO:0015250">
    <property type="term" value="F:water channel activity"/>
    <property type="evidence" value="ECO:0007669"/>
    <property type="project" value="TreeGrafter"/>
</dbReference>
<feature type="transmembrane region" description="Helical" evidence="8">
    <location>
        <begin position="49"/>
        <end position="69"/>
    </location>
</feature>
<evidence type="ECO:0000313" key="10">
    <source>
        <dbReference type="Proteomes" id="UP000664859"/>
    </source>
</evidence>
<keyword evidence="3 7" id="KW-0812">Transmembrane</keyword>
<dbReference type="InterPro" id="IPR000425">
    <property type="entry name" value="MIP"/>
</dbReference>
<dbReference type="OrthoDB" id="3222at2759"/>
<dbReference type="PRINTS" id="PR00783">
    <property type="entry name" value="MINTRINSICP"/>
</dbReference>
<evidence type="ECO:0000256" key="5">
    <source>
        <dbReference type="ARBA" id="ARBA00022989"/>
    </source>
</evidence>
<gene>
    <name evidence="9" type="ORF">JKP88DRAFT_233514</name>
</gene>
<comment type="caution">
    <text evidence="9">The sequence shown here is derived from an EMBL/GenBank/DDBJ whole genome shotgun (WGS) entry which is preliminary data.</text>
</comment>
<dbReference type="AlphaFoldDB" id="A0A835Z8P0"/>
<keyword evidence="5 8" id="KW-1133">Transmembrane helix</keyword>
<dbReference type="GO" id="GO:0005737">
    <property type="term" value="C:cytoplasm"/>
    <property type="evidence" value="ECO:0007669"/>
    <property type="project" value="UniProtKB-ARBA"/>
</dbReference>
<dbReference type="GO" id="GO:0012505">
    <property type="term" value="C:endomembrane system"/>
    <property type="evidence" value="ECO:0007669"/>
    <property type="project" value="UniProtKB-SubCell"/>
</dbReference>
<protein>
    <submittedName>
        <fullName evidence="9">Aquaporin-like protein</fullName>
    </submittedName>
</protein>
<comment type="subcellular location">
    <subcellularLocation>
        <location evidence="1">Endomembrane system</location>
        <topology evidence="1">Multi-pass membrane protein</topology>
    </subcellularLocation>
</comment>
<dbReference type="Proteomes" id="UP000664859">
    <property type="component" value="Unassembled WGS sequence"/>
</dbReference>
<dbReference type="EMBL" id="JAFCMP010000055">
    <property type="protein sequence ID" value="KAG5189246.1"/>
    <property type="molecule type" value="Genomic_DNA"/>
</dbReference>
<dbReference type="Gene3D" id="1.20.1080.10">
    <property type="entry name" value="Glycerol uptake facilitator protein"/>
    <property type="match status" value="1"/>
</dbReference>
<dbReference type="GO" id="GO:0016020">
    <property type="term" value="C:membrane"/>
    <property type="evidence" value="ECO:0007669"/>
    <property type="project" value="InterPro"/>
</dbReference>
<proteinExistence type="inferred from homology"/>
<keyword evidence="2 7" id="KW-0813">Transport</keyword>
<comment type="similarity">
    <text evidence="7">Belongs to the MIP/aquaporin (TC 1.A.8) family.</text>
</comment>
<evidence type="ECO:0000256" key="3">
    <source>
        <dbReference type="ARBA" id="ARBA00022692"/>
    </source>
</evidence>
<dbReference type="InterPro" id="IPR022357">
    <property type="entry name" value="MIP_CS"/>
</dbReference>
<dbReference type="Pfam" id="PF00230">
    <property type="entry name" value="MIP"/>
    <property type="match status" value="1"/>
</dbReference>
<evidence type="ECO:0000256" key="7">
    <source>
        <dbReference type="RuleBase" id="RU000477"/>
    </source>
</evidence>
<evidence type="ECO:0000256" key="8">
    <source>
        <dbReference type="SAM" id="Phobius"/>
    </source>
</evidence>
<evidence type="ECO:0000256" key="1">
    <source>
        <dbReference type="ARBA" id="ARBA00004127"/>
    </source>
</evidence>
<dbReference type="SUPFAM" id="SSF81338">
    <property type="entry name" value="Aquaporin-like"/>
    <property type="match status" value="1"/>
</dbReference>
<dbReference type="PANTHER" id="PTHR45665">
    <property type="entry name" value="AQUAPORIN-8"/>
    <property type="match status" value="1"/>
</dbReference>
<feature type="transmembrane region" description="Helical" evidence="8">
    <location>
        <begin position="81"/>
        <end position="101"/>
    </location>
</feature>
<feature type="transmembrane region" description="Helical" evidence="8">
    <location>
        <begin position="121"/>
        <end position="142"/>
    </location>
</feature>
<dbReference type="GO" id="GO:0019755">
    <property type="term" value="P:one-carbon compound transport"/>
    <property type="evidence" value="ECO:0007669"/>
    <property type="project" value="UniProtKB-ARBA"/>
</dbReference>